<dbReference type="GO" id="GO:0030170">
    <property type="term" value="F:pyridoxal phosphate binding"/>
    <property type="evidence" value="ECO:0007669"/>
    <property type="project" value="InterPro"/>
</dbReference>
<keyword evidence="3 6" id="KW-0032">Aminotransferase</keyword>
<evidence type="ECO:0000256" key="4">
    <source>
        <dbReference type="ARBA" id="ARBA00022679"/>
    </source>
</evidence>
<dbReference type="InterPro" id="IPR004839">
    <property type="entry name" value="Aminotransferase_I/II_large"/>
</dbReference>
<comment type="cofactor">
    <cofactor evidence="1 6">
        <name>pyridoxal 5'-phosphate</name>
        <dbReference type="ChEBI" id="CHEBI:597326"/>
    </cofactor>
</comment>
<feature type="domain" description="Aminotransferase class I/classII large" evidence="7">
    <location>
        <begin position="31"/>
        <end position="385"/>
    </location>
</feature>
<dbReference type="InterPro" id="IPR050596">
    <property type="entry name" value="AspAT/PAT-like"/>
</dbReference>
<dbReference type="Pfam" id="PF00155">
    <property type="entry name" value="Aminotran_1_2"/>
    <property type="match status" value="1"/>
</dbReference>
<dbReference type="GO" id="GO:0006520">
    <property type="term" value="P:amino acid metabolic process"/>
    <property type="evidence" value="ECO:0007669"/>
    <property type="project" value="InterPro"/>
</dbReference>
<reference evidence="8" key="1">
    <citation type="submission" date="2016-04" db="EMBL/GenBank/DDBJ databases">
        <authorList>
            <person name="Evans L.H."/>
            <person name="Alamgir A."/>
            <person name="Owens N."/>
            <person name="Weber N.D."/>
            <person name="Virtaneva K."/>
            <person name="Barbian K."/>
            <person name="Babar A."/>
            <person name="Rosenke K."/>
        </authorList>
    </citation>
    <scope>NUCLEOTIDE SEQUENCE</scope>
    <source>
        <strain evidence="8">86</strain>
    </source>
</reference>
<evidence type="ECO:0000256" key="3">
    <source>
        <dbReference type="ARBA" id="ARBA00022576"/>
    </source>
</evidence>
<dbReference type="Gene3D" id="3.90.1150.10">
    <property type="entry name" value="Aspartate Aminotransferase, domain 1"/>
    <property type="match status" value="1"/>
</dbReference>
<sequence length="391" mass="42282">MNLSRRINNLAPSATLAMSARARELKAAGHDVLSLTVGEPDFPTPDYIGEAAKKAIDEHFTRYTAETGIVELRAAVAAYFKDAYGVTAAKADNITMTNGGKQGLYNVFLCLLDPGDEVIIPAPYWVSYPDMVQLADGKPVIVSAPAEAGFKVTVAQLDKSKTAKTKALVVNSPSNPTGACYSQAEIDAIAQWAVDNKIVLIADEIYDQLVYAPAKHGTFSTWWEKHPDSFVICGGVSKTYAMTGWRVGHVMANIPLSKAMSKLQSQTTSNVCSIAQKAALAAYTGGMDAVNAMRSAFQRRRDLALDIIGTWKGVYCPKPDGAFYIFPDVHGVYTSSMPDSMAFCEQVLEKAGVALVPGKPFGDDNCVRMSYAVSDEMLTQALERIGKFLYK</sequence>
<evidence type="ECO:0000256" key="2">
    <source>
        <dbReference type="ARBA" id="ARBA00007441"/>
    </source>
</evidence>
<gene>
    <name evidence="8" type="primary">aspC</name>
    <name evidence="8" type="ORF">KL86DPRO_10154</name>
</gene>
<keyword evidence="4 6" id="KW-0808">Transferase</keyword>
<dbReference type="InterPro" id="IPR004838">
    <property type="entry name" value="NHTrfase_class1_PyrdxlP-BS"/>
</dbReference>
<dbReference type="GO" id="GO:0008483">
    <property type="term" value="F:transaminase activity"/>
    <property type="evidence" value="ECO:0007669"/>
    <property type="project" value="UniProtKB-KW"/>
</dbReference>
<accession>A0A212IVI9</accession>
<evidence type="ECO:0000256" key="5">
    <source>
        <dbReference type="ARBA" id="ARBA00022898"/>
    </source>
</evidence>
<evidence type="ECO:0000256" key="1">
    <source>
        <dbReference type="ARBA" id="ARBA00001933"/>
    </source>
</evidence>
<dbReference type="InterPro" id="IPR015424">
    <property type="entry name" value="PyrdxlP-dep_Trfase"/>
</dbReference>
<protein>
    <recommendedName>
        <fullName evidence="6">Aminotransferase</fullName>
        <ecNumber evidence="6">2.6.1.-</ecNumber>
    </recommendedName>
</protein>
<organism evidence="8">
    <name type="scientific">uncultured delta proteobacterium</name>
    <dbReference type="NCBI Taxonomy" id="34034"/>
    <lineage>
        <taxon>Bacteria</taxon>
        <taxon>Deltaproteobacteria</taxon>
        <taxon>environmental samples</taxon>
    </lineage>
</organism>
<proteinExistence type="inferred from homology"/>
<evidence type="ECO:0000313" key="8">
    <source>
        <dbReference type="EMBL" id="SBV91204.1"/>
    </source>
</evidence>
<dbReference type="FunFam" id="3.40.640.10:FF:000033">
    <property type="entry name" value="Aspartate aminotransferase"/>
    <property type="match status" value="1"/>
</dbReference>
<dbReference type="PANTHER" id="PTHR46383:SF1">
    <property type="entry name" value="ASPARTATE AMINOTRANSFERASE"/>
    <property type="match status" value="1"/>
</dbReference>
<evidence type="ECO:0000259" key="7">
    <source>
        <dbReference type="Pfam" id="PF00155"/>
    </source>
</evidence>
<dbReference type="InterPro" id="IPR015422">
    <property type="entry name" value="PyrdxlP-dep_Trfase_small"/>
</dbReference>
<comment type="similarity">
    <text evidence="2 6">Belongs to the class-I pyridoxal-phosphate-dependent aminotransferase family.</text>
</comment>
<name>A0A212IVI9_9DELT</name>
<keyword evidence="5" id="KW-0663">Pyridoxal phosphate</keyword>
<dbReference type="EC" id="2.6.1.-" evidence="6"/>
<dbReference type="CDD" id="cd00609">
    <property type="entry name" value="AAT_like"/>
    <property type="match status" value="1"/>
</dbReference>
<dbReference type="EMBL" id="FLUQ01000001">
    <property type="protein sequence ID" value="SBV91204.1"/>
    <property type="molecule type" value="Genomic_DNA"/>
</dbReference>
<dbReference type="Gene3D" id="3.40.640.10">
    <property type="entry name" value="Type I PLP-dependent aspartate aminotransferase-like (Major domain)"/>
    <property type="match status" value="1"/>
</dbReference>
<evidence type="ECO:0000256" key="6">
    <source>
        <dbReference type="RuleBase" id="RU000481"/>
    </source>
</evidence>
<dbReference type="PANTHER" id="PTHR46383">
    <property type="entry name" value="ASPARTATE AMINOTRANSFERASE"/>
    <property type="match status" value="1"/>
</dbReference>
<dbReference type="AlphaFoldDB" id="A0A212IVI9"/>
<dbReference type="PROSITE" id="PS00105">
    <property type="entry name" value="AA_TRANSFER_CLASS_1"/>
    <property type="match status" value="1"/>
</dbReference>
<dbReference type="SUPFAM" id="SSF53383">
    <property type="entry name" value="PLP-dependent transferases"/>
    <property type="match status" value="1"/>
</dbReference>
<dbReference type="InterPro" id="IPR015421">
    <property type="entry name" value="PyrdxlP-dep_Trfase_major"/>
</dbReference>